<evidence type="ECO:0000313" key="2">
    <source>
        <dbReference type="EMBL" id="ROI11155.1"/>
    </source>
</evidence>
<protein>
    <recommendedName>
        <fullName evidence="1">DUF5977 domain-containing protein</fullName>
    </recommendedName>
</protein>
<feature type="domain" description="DUF5977" evidence="1">
    <location>
        <begin position="586"/>
        <end position="650"/>
    </location>
</feature>
<evidence type="ECO:0000259" key="1">
    <source>
        <dbReference type="Pfam" id="PF19404"/>
    </source>
</evidence>
<name>A0A3N0X1Y7_9FLAO</name>
<comment type="caution">
    <text evidence="2">The sequence shown here is derived from an EMBL/GenBank/DDBJ whole genome shotgun (WGS) entry which is preliminary data.</text>
</comment>
<dbReference type="EMBL" id="RJTU01000086">
    <property type="protein sequence ID" value="ROI11155.1"/>
    <property type="molecule type" value="Genomic_DNA"/>
</dbReference>
<dbReference type="AlphaFoldDB" id="A0A3N0X1Y7"/>
<evidence type="ECO:0000313" key="3">
    <source>
        <dbReference type="Proteomes" id="UP000267623"/>
    </source>
</evidence>
<organism evidence="2 3">
    <name type="scientific">Epilithonimonas hominis</name>
    <dbReference type="NCBI Taxonomy" id="420404"/>
    <lineage>
        <taxon>Bacteria</taxon>
        <taxon>Pseudomonadati</taxon>
        <taxon>Bacteroidota</taxon>
        <taxon>Flavobacteriia</taxon>
        <taxon>Flavobacteriales</taxon>
        <taxon>Weeksellaceae</taxon>
        <taxon>Chryseobacterium group</taxon>
        <taxon>Epilithonimonas</taxon>
    </lineage>
</organism>
<gene>
    <name evidence="2" type="ORF">EGH73_13845</name>
</gene>
<sequence length="758" mass="85048">MRKRLFLKKLSINQNENFTFSYKNEFLLPRKDSYAVDYWGYYNAGNNNKTYFLNPVDLTNSTLPITDVNNNKKVADINYATAGLLERINYPTQGSSIFTYESNSADNLFSNYNPSTIGTGKGVRLKSQTNTDIQGNLVEKTRFIYEEGYSTNPLDLITAYTTRFIQANNHHIFGTEVISTNSTNNYSTSPLSSGDIVGYKKVIKIQVDSFGNDKGKIISSYSINPDVFYHFFPYQVPVSIPRTKAAGLESGLLLSQEYLNNNNQVIRKIINEYNTKYSDIYYGTMFTPVNEYLYICANRTNGPTADYGFKPLSVVSHFPIFSKESLLSNSKTTEFFEGKEVINTLSNTYDNNNLLTQKSILNSTQDQLSESYSYSSQIPRFTQVNILSEPTDKIVYKNGKQIFRQVTNYDNTDHFNPTSIVTNNVSNGTISIEATYNLYDTNRLLQYTNKEGVPATIIWGYKGTQPIAYIQGATYAQVMQTFGLNGNDSTSYKYLDIVKKSDLDIDNNSEAMLISKLSEFMNNTEFNDFKITTYVYDPLIGVKTIIQPSGIREFYKYDSFNRLESVKDGQEKLIKELRYNFAPLRYYNNQASQTFTRNNCGTSGIPGIYTYTVSANQYSSTVSQAEADQLALNDINTNGQIIANANATCTPISCSIIKGAGLVNLSYTSIGISSNNSNMYRIQLGFLLDSGLPWKTSGVVIGRITGSCVPSTLRNSSCYYGGIWSLTINTNGDILAKKIDGSDNFGSTMNLDFTLLIN</sequence>
<dbReference type="RefSeq" id="WP_123282340.1">
    <property type="nucleotide sequence ID" value="NZ_RJTU01000086.1"/>
</dbReference>
<dbReference type="Pfam" id="PF19404">
    <property type="entry name" value="DUF5977"/>
    <property type="match status" value="1"/>
</dbReference>
<reference evidence="3" key="2">
    <citation type="submission" date="2018-11" db="EMBL/GenBank/DDBJ databases">
        <title>Proposal to divide the Flavobacteriaceae and reorganize its genera based on Amino Acid Identity values calculated from whole genome sequences.</title>
        <authorList>
            <person name="Nicholson A.C."/>
            <person name="Gulvik C.A."/>
            <person name="Whitney A.M."/>
            <person name="Humrighouse B.W."/>
            <person name="Bell M."/>
            <person name="Holmes B."/>
            <person name="Steigerwalt A."/>
            <person name="Villarma A."/>
            <person name="Sheth M."/>
            <person name="Batra D."/>
            <person name="Pryor J."/>
            <person name="Bernardet J.-F."/>
            <person name="Hugo C."/>
            <person name="Kampfer P."/>
            <person name="Newman J."/>
            <person name="Mcquiston J.R."/>
        </authorList>
    </citation>
    <scope>NUCLEOTIDE SEQUENCE [LARGE SCALE GENOMIC DNA]</scope>
    <source>
        <strain evidence="3">DSM 22165</strain>
    </source>
</reference>
<dbReference type="InterPro" id="IPR046020">
    <property type="entry name" value="DUF5977"/>
</dbReference>
<reference evidence="3" key="1">
    <citation type="submission" date="2018-11" db="EMBL/GenBank/DDBJ databases">
        <title>Proposal to divide the Flavobacteriaceae and reorganize its genera based on Amino Acid Identity values calculated from whole genome sequences.</title>
        <authorList>
            <person name="Nicholson A.C."/>
            <person name="Gulvik C.A."/>
            <person name="Whitney A.M."/>
            <person name="Humrighouse B.W."/>
            <person name="Bell M."/>
            <person name="Holmes B."/>
            <person name="Steigerwalt A."/>
            <person name="Villarma A."/>
            <person name="Sheth M."/>
            <person name="Batra D."/>
            <person name="Pryor J."/>
            <person name="Bernardet J.-F."/>
            <person name="Hugo C."/>
            <person name="Kampfer P."/>
            <person name="Newman J."/>
            <person name="Mcquiston J."/>
        </authorList>
    </citation>
    <scope>NUCLEOTIDE SEQUENCE [LARGE SCALE GENOMIC DNA]</scope>
    <source>
        <strain evidence="3">DSM 22165</strain>
    </source>
</reference>
<proteinExistence type="predicted"/>
<accession>A0A3N0X1Y7</accession>
<dbReference type="Proteomes" id="UP000267623">
    <property type="component" value="Unassembled WGS sequence"/>
</dbReference>